<evidence type="ECO:0000259" key="12">
    <source>
        <dbReference type="PROSITE" id="PS50893"/>
    </source>
</evidence>
<dbReference type="InterPro" id="IPR027417">
    <property type="entry name" value="P-loop_NTPase"/>
</dbReference>
<gene>
    <name evidence="11 13" type="primary">ftsE</name>
    <name evidence="13" type="ORF">FRACA_470015</name>
</gene>
<proteinExistence type="inferred from homology"/>
<dbReference type="SUPFAM" id="SSF52540">
    <property type="entry name" value="P-loop containing nucleoside triphosphate hydrolases"/>
    <property type="match status" value="1"/>
</dbReference>
<comment type="similarity">
    <text evidence="1 11">Belongs to the ABC transporter superfamily.</text>
</comment>
<keyword evidence="14" id="KW-1185">Reference proteome</keyword>
<evidence type="ECO:0000256" key="10">
    <source>
        <dbReference type="ARBA" id="ARBA00063837"/>
    </source>
</evidence>
<evidence type="ECO:0000313" key="13">
    <source>
        <dbReference type="EMBL" id="SNQ50468.1"/>
    </source>
</evidence>
<evidence type="ECO:0000256" key="7">
    <source>
        <dbReference type="ARBA" id="ARBA00023136"/>
    </source>
</evidence>
<evidence type="ECO:0000256" key="5">
    <source>
        <dbReference type="ARBA" id="ARBA00022741"/>
    </source>
</evidence>
<evidence type="ECO:0000256" key="8">
    <source>
        <dbReference type="ARBA" id="ARBA00023306"/>
    </source>
</evidence>
<name>A0A2I2KXS7_9ACTN</name>
<comment type="subunit">
    <text evidence="10 11">Homodimer. Forms a membrane-associated complex with FtsX.</text>
</comment>
<dbReference type="InterPro" id="IPR003593">
    <property type="entry name" value="AAA+_ATPase"/>
</dbReference>
<keyword evidence="7 11" id="KW-0472">Membrane</keyword>
<accession>A0A2I2KXS7</accession>
<keyword evidence="6 11" id="KW-0067">ATP-binding</keyword>
<dbReference type="Pfam" id="PF00005">
    <property type="entry name" value="ABC_tran"/>
    <property type="match status" value="1"/>
</dbReference>
<keyword evidence="3 11" id="KW-1003">Cell membrane</keyword>
<dbReference type="GO" id="GO:0022857">
    <property type="term" value="F:transmembrane transporter activity"/>
    <property type="evidence" value="ECO:0007669"/>
    <property type="project" value="TreeGrafter"/>
</dbReference>
<dbReference type="SMART" id="SM00382">
    <property type="entry name" value="AAA"/>
    <property type="match status" value="1"/>
</dbReference>
<keyword evidence="13" id="KW-0378">Hydrolase</keyword>
<dbReference type="GO" id="GO:0016887">
    <property type="term" value="F:ATP hydrolysis activity"/>
    <property type="evidence" value="ECO:0007669"/>
    <property type="project" value="InterPro"/>
</dbReference>
<dbReference type="InterPro" id="IPR005286">
    <property type="entry name" value="Cell_div_FtsE"/>
</dbReference>
<dbReference type="NCBIfam" id="TIGR02673">
    <property type="entry name" value="FtsE"/>
    <property type="match status" value="1"/>
</dbReference>
<evidence type="ECO:0000256" key="6">
    <source>
        <dbReference type="ARBA" id="ARBA00022840"/>
    </source>
</evidence>
<evidence type="ECO:0000256" key="11">
    <source>
        <dbReference type="RuleBase" id="RU365094"/>
    </source>
</evidence>
<keyword evidence="4 11" id="KW-0132">Cell division</keyword>
<dbReference type="EMBL" id="FZMO01000412">
    <property type="protein sequence ID" value="SNQ50468.1"/>
    <property type="molecule type" value="Genomic_DNA"/>
</dbReference>
<evidence type="ECO:0000256" key="2">
    <source>
        <dbReference type="ARBA" id="ARBA00020019"/>
    </source>
</evidence>
<dbReference type="AlphaFoldDB" id="A0A2I2KXS7"/>
<keyword evidence="5 11" id="KW-0547">Nucleotide-binding</keyword>
<dbReference type="Proteomes" id="UP000234331">
    <property type="component" value="Unassembled WGS sequence"/>
</dbReference>
<dbReference type="InterPro" id="IPR003439">
    <property type="entry name" value="ABC_transporter-like_ATP-bd"/>
</dbReference>
<dbReference type="PANTHER" id="PTHR24220:SF470">
    <property type="entry name" value="CELL DIVISION ATP-BINDING PROTEIN FTSE"/>
    <property type="match status" value="1"/>
</dbReference>
<keyword evidence="8 11" id="KW-0131">Cell cycle</keyword>
<protein>
    <recommendedName>
        <fullName evidence="2 11">Cell division ATP-binding protein FtsE</fullName>
    </recommendedName>
</protein>
<evidence type="ECO:0000256" key="4">
    <source>
        <dbReference type="ARBA" id="ARBA00022618"/>
    </source>
</evidence>
<dbReference type="InterPro" id="IPR017871">
    <property type="entry name" value="ABC_transporter-like_CS"/>
</dbReference>
<evidence type="ECO:0000256" key="9">
    <source>
        <dbReference type="ARBA" id="ARBA00054718"/>
    </source>
</evidence>
<organism evidence="13 14">
    <name type="scientific">Frankia canadensis</name>
    <dbReference type="NCBI Taxonomy" id="1836972"/>
    <lineage>
        <taxon>Bacteria</taxon>
        <taxon>Bacillati</taxon>
        <taxon>Actinomycetota</taxon>
        <taxon>Actinomycetes</taxon>
        <taxon>Frankiales</taxon>
        <taxon>Frankiaceae</taxon>
        <taxon>Frankia</taxon>
    </lineage>
</organism>
<sequence length="289" mass="30182">MMIVLDAVSKWYPTGDRPALADVSAEIGTGEFVFLVGPSGSGKSTLLRLLLREERASAGQVLVAGRDVARIPDRRVPRLRRAVGCVFQDFRLLPNRTVAANVAFALDVVGRPRHVVRSVVPEALELVGLREAAQRYPDELSGGEQQRVAIARAFVGRPRVLLADEPTGNLDPATSLEIMKLLDTIHRAGTTVLMATHNASLVDAMRRRVLELGDGVLIRDEADGRYDQTVPQPIAVPAQSAGDGGVDSGVDSGIGIGGIGGIGIGIGGIGGVGGGVSSPWAPPVRGAVG</sequence>
<dbReference type="Gene3D" id="3.40.50.300">
    <property type="entry name" value="P-loop containing nucleotide triphosphate hydrolases"/>
    <property type="match status" value="1"/>
</dbReference>
<dbReference type="GO" id="GO:0005524">
    <property type="term" value="F:ATP binding"/>
    <property type="evidence" value="ECO:0007669"/>
    <property type="project" value="UniProtKB-UniRule"/>
</dbReference>
<evidence type="ECO:0000256" key="1">
    <source>
        <dbReference type="ARBA" id="ARBA00005417"/>
    </source>
</evidence>
<evidence type="ECO:0000313" key="14">
    <source>
        <dbReference type="Proteomes" id="UP000234331"/>
    </source>
</evidence>
<dbReference type="PANTHER" id="PTHR24220">
    <property type="entry name" value="IMPORT ATP-BINDING PROTEIN"/>
    <property type="match status" value="1"/>
</dbReference>
<reference evidence="13 14" key="1">
    <citation type="submission" date="2017-06" db="EMBL/GenBank/DDBJ databases">
        <authorList>
            <person name="Kim H.J."/>
            <person name="Triplett B.A."/>
        </authorList>
    </citation>
    <scope>NUCLEOTIDE SEQUENCE [LARGE SCALE GENOMIC DNA]</scope>
    <source>
        <strain evidence="13">FRACA_ARgP5</strain>
    </source>
</reference>
<dbReference type="InterPro" id="IPR015854">
    <property type="entry name" value="ABC_transpr_LolD-like"/>
</dbReference>
<evidence type="ECO:0000256" key="3">
    <source>
        <dbReference type="ARBA" id="ARBA00022475"/>
    </source>
</evidence>
<comment type="subcellular location">
    <subcellularLocation>
        <location evidence="11">Cell membrane</location>
        <topology evidence="11">Peripheral membrane protein</topology>
        <orientation evidence="11">Cytoplasmic side</orientation>
    </subcellularLocation>
</comment>
<dbReference type="PROSITE" id="PS00211">
    <property type="entry name" value="ABC_TRANSPORTER_1"/>
    <property type="match status" value="1"/>
</dbReference>
<dbReference type="PROSITE" id="PS50893">
    <property type="entry name" value="ABC_TRANSPORTER_2"/>
    <property type="match status" value="1"/>
</dbReference>
<feature type="domain" description="ABC transporter" evidence="12">
    <location>
        <begin position="3"/>
        <end position="239"/>
    </location>
</feature>
<dbReference type="GO" id="GO:0051301">
    <property type="term" value="P:cell division"/>
    <property type="evidence" value="ECO:0007669"/>
    <property type="project" value="UniProtKB-UniRule"/>
</dbReference>
<dbReference type="GO" id="GO:0005886">
    <property type="term" value="C:plasma membrane"/>
    <property type="evidence" value="ECO:0007669"/>
    <property type="project" value="UniProtKB-SubCell"/>
</dbReference>
<comment type="function">
    <text evidence="9">Part of the ABC transporter FtsEX involved in cellular division. Has ATPase activity.</text>
</comment>
<dbReference type="FunFam" id="3.40.50.300:FF:000056">
    <property type="entry name" value="Cell division ATP-binding protein FtsE"/>
    <property type="match status" value="1"/>
</dbReference>